<dbReference type="OrthoDB" id="9771846at2"/>
<dbReference type="EMBL" id="RYFI01000027">
    <property type="protein sequence ID" value="RXF68239.1"/>
    <property type="molecule type" value="Genomic_DNA"/>
</dbReference>
<organism evidence="1 2">
    <name type="scientific">Hansschlegelia zhihuaiae</name>
    <dbReference type="NCBI Taxonomy" id="405005"/>
    <lineage>
        <taxon>Bacteria</taxon>
        <taxon>Pseudomonadati</taxon>
        <taxon>Pseudomonadota</taxon>
        <taxon>Alphaproteobacteria</taxon>
        <taxon>Hyphomicrobiales</taxon>
        <taxon>Methylopilaceae</taxon>
        <taxon>Hansschlegelia</taxon>
    </lineage>
</organism>
<evidence type="ECO:0000313" key="1">
    <source>
        <dbReference type="EMBL" id="RXF68239.1"/>
    </source>
</evidence>
<dbReference type="InterPro" id="IPR021466">
    <property type="entry name" value="Put_rhamnosyl_transferase"/>
</dbReference>
<sequence length="284" mass="31927">MRLIHDDAVFSSKESPPLPPSLHVVLTRFNMALPAIRSQGDLVGEEAFGRYLRDRIPLFRSICLPSLRAQVQRPDRWLIGFDGATRPEIEPVIEQLKLEDWIIPVWQETKDGTPENASQTFGRAISALLRPDDQWVLTSRVDNDDALGRTYCRATRAYAGAVVASSPELDDFWISFPFGVQFNGSKPLLYTRNNNAFLTRCEARGRFEAGTGGGCLQSNHAHVFQKGAVFLPITEDPMWLQAVHSSNILNSEKAHLIPLRNTRAVLKKFGIEKAEIESAESRWN</sequence>
<dbReference type="AlphaFoldDB" id="A0A4Q0M665"/>
<proteinExistence type="predicted"/>
<comment type="caution">
    <text evidence="1">The sequence shown here is derived from an EMBL/GenBank/DDBJ whole genome shotgun (WGS) entry which is preliminary data.</text>
</comment>
<gene>
    <name evidence="1" type="ORF">EK403_20285</name>
</gene>
<dbReference type="Pfam" id="PF11316">
    <property type="entry name" value="Rhamno_transf"/>
    <property type="match status" value="1"/>
</dbReference>
<accession>A0A4Q0M665</accession>
<keyword evidence="2" id="KW-1185">Reference proteome</keyword>
<reference evidence="1 2" key="1">
    <citation type="submission" date="2018-12" db="EMBL/GenBank/DDBJ databases">
        <title>bacterium Hansschlegelia zhihuaiae S113.</title>
        <authorList>
            <person name="He J."/>
        </authorList>
    </citation>
    <scope>NUCLEOTIDE SEQUENCE [LARGE SCALE GENOMIC DNA]</scope>
    <source>
        <strain evidence="1 2">S 113</strain>
    </source>
</reference>
<dbReference type="RefSeq" id="WP_128779275.1">
    <property type="nucleotide sequence ID" value="NZ_RYFI01000027.1"/>
</dbReference>
<evidence type="ECO:0000313" key="2">
    <source>
        <dbReference type="Proteomes" id="UP000289708"/>
    </source>
</evidence>
<name>A0A4Q0M665_9HYPH</name>
<dbReference type="Proteomes" id="UP000289708">
    <property type="component" value="Unassembled WGS sequence"/>
</dbReference>
<protein>
    <submittedName>
        <fullName evidence="1">Uncharacterized protein</fullName>
    </submittedName>
</protein>